<sequence>MKRERHDRGLEVRRAAFAVGHSCLARAATSRARSGWGEDGLRSEKRVSLRHPQTRYARGRQRCVLTVDPSNVSRADSRQREESKVSPWELVATLATIQSPWMTIILERLRNHESALLDYWRIERADSLVILTVHRNRLVFPKMQFRPGIGRATLDFPGGRVDQRSLIDTAYDVLLRELGIARSDVDSLQFLNDDNDCDDRGHGSGWLINSSLSNQRLIGGVAVIKNSVMLKPEYLHDRAYRVDDDGNDIRTLLQSELECLQCRAVLMDWWFSTQTGCLQHINKVVLMESAACDPSQHFSFAQVGFNYVAYLHSKRSVDARALNARVWDALLDKVAVTPPAARDDEFRVLEVGCGVGDMCVRFLTCARRGRRKLRYVLVDNKLENLEAARRGLLRLLGDKALARSPGKTHVSRRADSQDRESVSVSVAGDHSVHAKASFEKRNAAMDMQICVGESSTIGPACIEFVCADALQYCTRSKSSEHEEQENAPFDLLIAAAFLDLVDIRASLPILFSCLKARGMFYFPINFDGTTHFSPSLHEDEEIEQEFHAHMDMVNESGATVSQSRAGRKLLEYIPRAGGNILCAGSSAWVVMPSTGFQTAGPRYEENEAYFLHCILSFIEDTLSGSEMCSSKIDQDTVMRYIQRRRAHVDAAELSYLAHNVDVFGTVDVPMRNK</sequence>
<name>A0A5J4YHY3_PORPP</name>
<protein>
    <submittedName>
        <fullName evidence="1">Uncharacterized protein</fullName>
    </submittedName>
</protein>
<reference evidence="2" key="1">
    <citation type="journal article" date="2019" name="Nat. Commun.">
        <title>Expansion of phycobilisome linker gene families in mesophilic red algae.</title>
        <authorList>
            <person name="Lee J."/>
            <person name="Kim D."/>
            <person name="Bhattacharya D."/>
            <person name="Yoon H.S."/>
        </authorList>
    </citation>
    <scope>NUCLEOTIDE SEQUENCE [LARGE SCALE GENOMIC DNA]</scope>
    <source>
        <strain evidence="2">CCMP 1328</strain>
    </source>
</reference>
<proteinExistence type="predicted"/>
<dbReference type="OrthoDB" id="12862at2759"/>
<dbReference type="SUPFAM" id="SSF53335">
    <property type="entry name" value="S-adenosyl-L-methionine-dependent methyltransferases"/>
    <property type="match status" value="1"/>
</dbReference>
<dbReference type="Gene3D" id="3.90.79.10">
    <property type="entry name" value="Nucleoside Triphosphate Pyrophosphohydrolase"/>
    <property type="match status" value="1"/>
</dbReference>
<comment type="caution">
    <text evidence="1">The sequence shown here is derived from an EMBL/GenBank/DDBJ whole genome shotgun (WGS) entry which is preliminary data.</text>
</comment>
<evidence type="ECO:0000313" key="2">
    <source>
        <dbReference type="Proteomes" id="UP000324585"/>
    </source>
</evidence>
<gene>
    <name evidence="1" type="ORF">FVE85_9578</name>
</gene>
<keyword evidence="2" id="KW-1185">Reference proteome</keyword>
<accession>A0A5J4YHY3</accession>
<dbReference type="EMBL" id="VRMN01000026">
    <property type="protein sequence ID" value="KAA8490470.1"/>
    <property type="molecule type" value="Genomic_DNA"/>
</dbReference>
<dbReference type="Gene3D" id="3.40.50.150">
    <property type="entry name" value="Vaccinia Virus protein VP39"/>
    <property type="match status" value="1"/>
</dbReference>
<organism evidence="1 2">
    <name type="scientific">Porphyridium purpureum</name>
    <name type="common">Red alga</name>
    <name type="synonym">Porphyridium cruentum</name>
    <dbReference type="NCBI Taxonomy" id="35688"/>
    <lineage>
        <taxon>Eukaryota</taxon>
        <taxon>Rhodophyta</taxon>
        <taxon>Bangiophyceae</taxon>
        <taxon>Porphyridiales</taxon>
        <taxon>Porphyridiaceae</taxon>
        <taxon>Porphyridium</taxon>
    </lineage>
</organism>
<dbReference type="InterPro" id="IPR029063">
    <property type="entry name" value="SAM-dependent_MTases_sf"/>
</dbReference>
<dbReference type="Proteomes" id="UP000324585">
    <property type="component" value="Unassembled WGS sequence"/>
</dbReference>
<evidence type="ECO:0000313" key="1">
    <source>
        <dbReference type="EMBL" id="KAA8490470.1"/>
    </source>
</evidence>
<dbReference type="AlphaFoldDB" id="A0A5J4YHY3"/>